<feature type="transmembrane region" description="Helical" evidence="17">
    <location>
        <begin position="276"/>
        <end position="292"/>
    </location>
</feature>
<evidence type="ECO:0000256" key="15">
    <source>
        <dbReference type="RuleBase" id="RU003857"/>
    </source>
</evidence>
<evidence type="ECO:0000256" key="12">
    <source>
        <dbReference type="ARBA" id="ARBA00023303"/>
    </source>
</evidence>
<protein>
    <recommendedName>
        <fullName evidence="13">Two pore potassium channel protein sup-9</fullName>
    </recommendedName>
</protein>
<proteinExistence type="inferred from homology"/>
<keyword evidence="3 13" id="KW-0813">Transport</keyword>
<feature type="transmembrane region" description="Helical" evidence="17">
    <location>
        <begin position="162"/>
        <end position="180"/>
    </location>
</feature>
<evidence type="ECO:0000256" key="5">
    <source>
        <dbReference type="ARBA" id="ARBA00022692"/>
    </source>
</evidence>
<dbReference type="InterPro" id="IPR003280">
    <property type="entry name" value="2pore_dom_K_chnl"/>
</dbReference>
<evidence type="ECO:0000256" key="4">
    <source>
        <dbReference type="ARBA" id="ARBA00022538"/>
    </source>
</evidence>
<evidence type="ECO:0000256" key="3">
    <source>
        <dbReference type="ARBA" id="ARBA00022448"/>
    </source>
</evidence>
<keyword evidence="8 17" id="KW-1133">Transmembrane helix</keyword>
<evidence type="ECO:0000256" key="1">
    <source>
        <dbReference type="ARBA" id="ARBA00004141"/>
    </source>
</evidence>
<dbReference type="SUPFAM" id="SSF81324">
    <property type="entry name" value="Voltage-gated potassium channels"/>
    <property type="match status" value="2"/>
</dbReference>
<feature type="transmembrane region" description="Helical" evidence="17">
    <location>
        <begin position="84"/>
        <end position="104"/>
    </location>
</feature>
<evidence type="ECO:0000256" key="10">
    <source>
        <dbReference type="ARBA" id="ARBA00023136"/>
    </source>
</evidence>
<feature type="region of interest" description="Disordered" evidence="16">
    <location>
        <begin position="356"/>
        <end position="379"/>
    </location>
</feature>
<dbReference type="PANTHER" id="PTHR11003:SF249">
    <property type="entry name" value="TWO PORE POTASSIUM CHANNEL PROTEIN SUP-9"/>
    <property type="match status" value="1"/>
</dbReference>
<dbReference type="PANTHER" id="PTHR11003">
    <property type="entry name" value="POTASSIUM CHANNEL, SUBFAMILY K"/>
    <property type="match status" value="1"/>
</dbReference>
<dbReference type="Pfam" id="PF07885">
    <property type="entry name" value="Ion_trans_2"/>
    <property type="match status" value="2"/>
</dbReference>
<feature type="domain" description="Potassium channel" evidence="18">
    <location>
        <begin position="159"/>
        <end position="217"/>
    </location>
</feature>
<dbReference type="EMBL" id="JARK01001531">
    <property type="protein sequence ID" value="EYB92371.1"/>
    <property type="molecule type" value="Genomic_DNA"/>
</dbReference>
<dbReference type="GO" id="GO:0022841">
    <property type="term" value="F:potassium ion leak channel activity"/>
    <property type="evidence" value="ECO:0007669"/>
    <property type="project" value="TreeGrafter"/>
</dbReference>
<keyword evidence="9 13" id="KW-0406">Ion transport</keyword>
<evidence type="ECO:0000256" key="6">
    <source>
        <dbReference type="ARBA" id="ARBA00022826"/>
    </source>
</evidence>
<keyword evidence="10 13" id="KW-0472">Membrane</keyword>
<dbReference type="PIRSF" id="PIRSF038061">
    <property type="entry name" value="K_channel_subfamily_K_type"/>
    <property type="match status" value="1"/>
</dbReference>
<keyword evidence="6 13" id="KW-0631">Potassium channel</keyword>
<evidence type="ECO:0000313" key="19">
    <source>
        <dbReference type="EMBL" id="EYB92371.1"/>
    </source>
</evidence>
<feature type="transmembrane region" description="Helical" evidence="17">
    <location>
        <begin position="27"/>
        <end position="48"/>
    </location>
</feature>
<reference evidence="20" key="1">
    <citation type="journal article" date="2015" name="Nat. Genet.">
        <title>The genome and transcriptome of the zoonotic hookworm Ancylostoma ceylanicum identify infection-specific gene families.</title>
        <authorList>
            <person name="Schwarz E.M."/>
            <person name="Hu Y."/>
            <person name="Antoshechkin I."/>
            <person name="Miller M.M."/>
            <person name="Sternberg P.W."/>
            <person name="Aroian R.V."/>
        </authorList>
    </citation>
    <scope>NUCLEOTIDE SEQUENCE</scope>
    <source>
        <strain evidence="20">HY135</strain>
    </source>
</reference>
<dbReference type="AlphaFoldDB" id="A0A016SPQ5"/>
<dbReference type="GO" id="GO:0015271">
    <property type="term" value="F:outward rectifier potassium channel activity"/>
    <property type="evidence" value="ECO:0007669"/>
    <property type="project" value="TreeGrafter"/>
</dbReference>
<evidence type="ECO:0000256" key="11">
    <source>
        <dbReference type="ARBA" id="ARBA00023180"/>
    </source>
</evidence>
<feature type="compositionally biased region" description="Polar residues" evidence="16">
    <location>
        <begin position="365"/>
        <end position="379"/>
    </location>
</feature>
<keyword evidence="12 15" id="KW-0407">Ion channel</keyword>
<keyword evidence="4 13" id="KW-0633">Potassium transport</keyword>
<feature type="transmembrane region" description="Helical" evidence="17">
    <location>
        <begin position="304"/>
        <end position="329"/>
    </location>
</feature>
<dbReference type="Gene3D" id="1.10.287.70">
    <property type="match status" value="1"/>
</dbReference>
<dbReference type="PRINTS" id="PR01333">
    <property type="entry name" value="2POREKCHANEL"/>
</dbReference>
<feature type="glycosylation site" description="N-linked (GlcNAc...) asparagine" evidence="14">
    <location>
        <position position="155"/>
    </location>
</feature>
<dbReference type="STRING" id="53326.A0A016SPQ5"/>
<evidence type="ECO:0000313" key="20">
    <source>
        <dbReference type="Proteomes" id="UP000024635"/>
    </source>
</evidence>
<keyword evidence="7 13" id="KW-0630">Potassium</keyword>
<feature type="domain" description="Potassium channel" evidence="18">
    <location>
        <begin position="253"/>
        <end position="330"/>
    </location>
</feature>
<gene>
    <name evidence="19" type="primary">Acey_s0195.g1506</name>
    <name evidence="19" type="synonym">Acey-twk-46</name>
    <name evidence="19" type="ORF">Y032_0195g1506</name>
</gene>
<evidence type="ECO:0000256" key="8">
    <source>
        <dbReference type="ARBA" id="ARBA00022989"/>
    </source>
</evidence>
<evidence type="ECO:0000256" key="9">
    <source>
        <dbReference type="ARBA" id="ARBA00023065"/>
    </source>
</evidence>
<feature type="transmembrane region" description="Helical" evidence="17">
    <location>
        <begin position="192"/>
        <end position="214"/>
    </location>
</feature>
<dbReference type="GO" id="GO:0005886">
    <property type="term" value="C:plasma membrane"/>
    <property type="evidence" value="ECO:0007669"/>
    <property type="project" value="TreeGrafter"/>
</dbReference>
<evidence type="ECO:0000256" key="17">
    <source>
        <dbReference type="SAM" id="Phobius"/>
    </source>
</evidence>
<dbReference type="Proteomes" id="UP000024635">
    <property type="component" value="Unassembled WGS sequence"/>
</dbReference>
<evidence type="ECO:0000256" key="13">
    <source>
        <dbReference type="PIRNR" id="PIRNR038061"/>
    </source>
</evidence>
<evidence type="ECO:0000259" key="18">
    <source>
        <dbReference type="Pfam" id="PF07885"/>
    </source>
</evidence>
<sequence length="379" mass="43478">MGLEIFSINNKVVIDMEGKMRDSNARLYIGGLVMLVYLLIGAVVFVRLEYPLERIERETHWEYREQWKDRLISVGIEEVRDRTLVIATILLAIYLVAGTFLFQAMEWAHEAEARANFSLAIQRFKDANGVNQSEIDRLFSDIRDAALNGIWMEKNVTSSPNWSFGQAFFFAGTLISTVGYGRVAPRTEHGKLFTIVYCIIGIPLCLALLSAIVARLRRPSQLLRGFLNQRLAHIFHAGQIQMFHLATVCLLLLVFVFLIPAWIFTNIEPDWTFLDAFYYCFVSLTTIGLGDYEPGDSPDQEYRSVYKVIATVYLLVGLCCMMLFLATLYEVPQFDLSRFFLKTEEESRMVDENEVGPKYGRFSEDGTSQSYENGFYHQQ</sequence>
<dbReference type="InterPro" id="IPR003092">
    <property type="entry name" value="2pore_dom_K_chnl_TASK"/>
</dbReference>
<dbReference type="InterPro" id="IPR013099">
    <property type="entry name" value="K_chnl_dom"/>
</dbReference>
<comment type="subcellular location">
    <subcellularLocation>
        <location evidence="1">Membrane</location>
        <topology evidence="1">Multi-pass membrane protein</topology>
    </subcellularLocation>
</comment>
<comment type="similarity">
    <text evidence="2 15">Belongs to the two pore domain potassium channel (TC 1.A.1.8) family.</text>
</comment>
<comment type="caution">
    <text evidence="19">The sequence shown here is derived from an EMBL/GenBank/DDBJ whole genome shotgun (WGS) entry which is preliminary data.</text>
</comment>
<keyword evidence="5 15" id="KW-0812">Transmembrane</keyword>
<dbReference type="InterPro" id="IPR005408">
    <property type="entry name" value="2pore_dom_K_chnl_TWIK"/>
</dbReference>
<dbReference type="PRINTS" id="PR01586">
    <property type="entry name" value="TWIKCHANNEL"/>
</dbReference>
<keyword evidence="20" id="KW-1185">Reference proteome</keyword>
<organism evidence="19 20">
    <name type="scientific">Ancylostoma ceylanicum</name>
    <dbReference type="NCBI Taxonomy" id="53326"/>
    <lineage>
        <taxon>Eukaryota</taxon>
        <taxon>Metazoa</taxon>
        <taxon>Ecdysozoa</taxon>
        <taxon>Nematoda</taxon>
        <taxon>Chromadorea</taxon>
        <taxon>Rhabditida</taxon>
        <taxon>Rhabditina</taxon>
        <taxon>Rhabditomorpha</taxon>
        <taxon>Strongyloidea</taxon>
        <taxon>Ancylostomatidae</taxon>
        <taxon>Ancylostomatinae</taxon>
        <taxon>Ancylostoma</taxon>
    </lineage>
</organism>
<evidence type="ECO:0000256" key="14">
    <source>
        <dbReference type="PIRSR" id="PIRSR038061-1"/>
    </source>
</evidence>
<feature type="transmembrane region" description="Helical" evidence="17">
    <location>
        <begin position="243"/>
        <end position="264"/>
    </location>
</feature>
<accession>A0A016SPQ5</accession>
<keyword evidence="11" id="KW-0325">Glycoprotein</keyword>
<name>A0A016SPQ5_9BILA</name>
<evidence type="ECO:0000256" key="16">
    <source>
        <dbReference type="SAM" id="MobiDB-lite"/>
    </source>
</evidence>
<evidence type="ECO:0000256" key="7">
    <source>
        <dbReference type="ARBA" id="ARBA00022958"/>
    </source>
</evidence>
<evidence type="ECO:0000256" key="2">
    <source>
        <dbReference type="ARBA" id="ARBA00006666"/>
    </source>
</evidence>
<dbReference type="GO" id="GO:0030322">
    <property type="term" value="P:stabilization of membrane potential"/>
    <property type="evidence" value="ECO:0007669"/>
    <property type="project" value="TreeGrafter"/>
</dbReference>
<dbReference type="OrthoDB" id="297496at2759"/>
<dbReference type="GlyCosmos" id="A0A016SPQ5">
    <property type="glycosylation" value="1 site, No reported glycans"/>
</dbReference>